<accession>A0A0C2U9U8</accession>
<name>A0A0C2U9U8_PARME</name>
<comment type="caution">
    <text evidence="2">The sequence shown here is derived from an EMBL/GenBank/DDBJ whole genome shotgun (WGS) entry which is preliminary data.</text>
</comment>
<feature type="domain" description="DUF6900" evidence="1">
    <location>
        <begin position="4"/>
        <end position="53"/>
    </location>
</feature>
<protein>
    <recommendedName>
        <fullName evidence="1">DUF6900 domain-containing protein</fullName>
    </recommendedName>
</protein>
<dbReference type="STRING" id="272627.CCC_01323"/>
<dbReference type="Proteomes" id="UP000031971">
    <property type="component" value="Unassembled WGS sequence"/>
</dbReference>
<sequence>MKARDQALTEIATQILDIETLDTRKSDRLDFHELAVWQIKKALEAAYAAGREAK</sequence>
<reference evidence="2 3" key="1">
    <citation type="submission" date="2015-01" db="EMBL/GenBank/DDBJ databases">
        <title>Genome Sequence of Magnetospirillum magnetotacticum Strain MS-1.</title>
        <authorList>
            <person name="Marinov G.K."/>
            <person name="Smalley M.D."/>
            <person name="DeSalvo G."/>
        </authorList>
    </citation>
    <scope>NUCLEOTIDE SEQUENCE [LARGE SCALE GENOMIC DNA]</scope>
    <source>
        <strain evidence="2 3">MS-1</strain>
    </source>
</reference>
<dbReference type="EMBL" id="JXSL01000030">
    <property type="protein sequence ID" value="KIL98262.1"/>
    <property type="molecule type" value="Genomic_DNA"/>
</dbReference>
<keyword evidence="3" id="KW-1185">Reference proteome</keyword>
<dbReference type="Pfam" id="PF21841">
    <property type="entry name" value="DUF6900"/>
    <property type="match status" value="1"/>
</dbReference>
<gene>
    <name evidence="2" type="ORF">CCC_01323</name>
</gene>
<evidence type="ECO:0000313" key="3">
    <source>
        <dbReference type="Proteomes" id="UP000031971"/>
    </source>
</evidence>
<organism evidence="2 3">
    <name type="scientific">Paramagnetospirillum magnetotacticum MS-1</name>
    <dbReference type="NCBI Taxonomy" id="272627"/>
    <lineage>
        <taxon>Bacteria</taxon>
        <taxon>Pseudomonadati</taxon>
        <taxon>Pseudomonadota</taxon>
        <taxon>Alphaproteobacteria</taxon>
        <taxon>Rhodospirillales</taxon>
        <taxon>Magnetospirillaceae</taxon>
        <taxon>Paramagnetospirillum</taxon>
    </lineage>
</organism>
<evidence type="ECO:0000313" key="2">
    <source>
        <dbReference type="EMBL" id="KIL98262.1"/>
    </source>
</evidence>
<dbReference type="InterPro" id="IPR054195">
    <property type="entry name" value="DUF6900"/>
</dbReference>
<dbReference type="RefSeq" id="WP_009870813.1">
    <property type="nucleotide sequence ID" value="NZ_JXSL01000030.1"/>
</dbReference>
<evidence type="ECO:0000259" key="1">
    <source>
        <dbReference type="Pfam" id="PF21841"/>
    </source>
</evidence>
<dbReference type="AlphaFoldDB" id="A0A0C2U9U8"/>
<proteinExistence type="predicted"/>